<accession>A0A0E9VUH0</accession>
<name>A0A0E9VUH0_ANGAN</name>
<reference evidence="1" key="1">
    <citation type="submission" date="2014-11" db="EMBL/GenBank/DDBJ databases">
        <authorList>
            <person name="Amaro Gonzalez C."/>
        </authorList>
    </citation>
    <scope>NUCLEOTIDE SEQUENCE</scope>
</reference>
<organism evidence="1">
    <name type="scientific">Anguilla anguilla</name>
    <name type="common">European freshwater eel</name>
    <name type="synonym">Muraena anguilla</name>
    <dbReference type="NCBI Taxonomy" id="7936"/>
    <lineage>
        <taxon>Eukaryota</taxon>
        <taxon>Metazoa</taxon>
        <taxon>Chordata</taxon>
        <taxon>Craniata</taxon>
        <taxon>Vertebrata</taxon>
        <taxon>Euteleostomi</taxon>
        <taxon>Actinopterygii</taxon>
        <taxon>Neopterygii</taxon>
        <taxon>Teleostei</taxon>
        <taxon>Anguilliformes</taxon>
        <taxon>Anguillidae</taxon>
        <taxon>Anguilla</taxon>
    </lineage>
</organism>
<dbReference type="EMBL" id="GBXM01027674">
    <property type="protein sequence ID" value="JAH80903.1"/>
    <property type="molecule type" value="Transcribed_RNA"/>
</dbReference>
<reference evidence="1" key="2">
    <citation type="journal article" date="2015" name="Fish Shellfish Immunol.">
        <title>Early steps in the European eel (Anguilla anguilla)-Vibrio vulnificus interaction in the gills: Role of the RtxA13 toxin.</title>
        <authorList>
            <person name="Callol A."/>
            <person name="Pajuelo D."/>
            <person name="Ebbesson L."/>
            <person name="Teles M."/>
            <person name="MacKenzie S."/>
            <person name="Amaro C."/>
        </authorList>
    </citation>
    <scope>NUCLEOTIDE SEQUENCE</scope>
</reference>
<sequence length="13" mass="1508">MDVVMQQNFPLEG</sequence>
<protein>
    <submittedName>
        <fullName evidence="1">Uncharacterized protein</fullName>
    </submittedName>
</protein>
<proteinExistence type="predicted"/>
<evidence type="ECO:0000313" key="1">
    <source>
        <dbReference type="EMBL" id="JAH80903.1"/>
    </source>
</evidence>